<protein>
    <submittedName>
        <fullName evidence="1">Uncharacterized protein</fullName>
    </submittedName>
</protein>
<feature type="non-terminal residue" evidence="1">
    <location>
        <position position="29"/>
    </location>
</feature>
<comment type="caution">
    <text evidence="1">The sequence shown here is derived from an EMBL/GenBank/DDBJ whole genome shotgun (WGS) entry which is preliminary data.</text>
</comment>
<proteinExistence type="predicted"/>
<dbReference type="AlphaFoldDB" id="A0A0F9CJU2"/>
<reference evidence="1" key="1">
    <citation type="journal article" date="2015" name="Nature">
        <title>Complex archaea that bridge the gap between prokaryotes and eukaryotes.</title>
        <authorList>
            <person name="Spang A."/>
            <person name="Saw J.H."/>
            <person name="Jorgensen S.L."/>
            <person name="Zaremba-Niedzwiedzka K."/>
            <person name="Martijn J."/>
            <person name="Lind A.E."/>
            <person name="van Eijk R."/>
            <person name="Schleper C."/>
            <person name="Guy L."/>
            <person name="Ettema T.J."/>
        </authorList>
    </citation>
    <scope>NUCLEOTIDE SEQUENCE</scope>
</reference>
<sequence>MAMDEVTITIVESTEQVEVVVREPGTPVF</sequence>
<evidence type="ECO:0000313" key="1">
    <source>
        <dbReference type="EMBL" id="KKL05986.1"/>
    </source>
</evidence>
<gene>
    <name evidence="1" type="ORF">LCGC14_2600570</name>
</gene>
<accession>A0A0F9CJU2</accession>
<name>A0A0F9CJU2_9ZZZZ</name>
<organism evidence="1">
    <name type="scientific">marine sediment metagenome</name>
    <dbReference type="NCBI Taxonomy" id="412755"/>
    <lineage>
        <taxon>unclassified sequences</taxon>
        <taxon>metagenomes</taxon>
        <taxon>ecological metagenomes</taxon>
    </lineage>
</organism>
<dbReference type="EMBL" id="LAZR01043899">
    <property type="protein sequence ID" value="KKL05986.1"/>
    <property type="molecule type" value="Genomic_DNA"/>
</dbReference>